<protein>
    <recommendedName>
        <fullName evidence="3">Zona occludens toxin N-terminal domain-containing protein</fullName>
    </recommendedName>
</protein>
<evidence type="ECO:0008006" key="3">
    <source>
        <dbReference type="Google" id="ProtNLM"/>
    </source>
</evidence>
<feature type="transmembrane region" description="Helical" evidence="1">
    <location>
        <begin position="126"/>
        <end position="145"/>
    </location>
</feature>
<organism evidence="2">
    <name type="scientific">marine sediment metagenome</name>
    <dbReference type="NCBI Taxonomy" id="412755"/>
    <lineage>
        <taxon>unclassified sequences</taxon>
        <taxon>metagenomes</taxon>
        <taxon>ecological metagenomes</taxon>
    </lineage>
</organism>
<dbReference type="InterPro" id="IPR027417">
    <property type="entry name" value="P-loop_NTPase"/>
</dbReference>
<dbReference type="Gene3D" id="3.40.50.300">
    <property type="entry name" value="P-loop containing nucleotide triphosphate hydrolases"/>
    <property type="match status" value="1"/>
</dbReference>
<keyword evidence="1" id="KW-1133">Transmembrane helix</keyword>
<comment type="caution">
    <text evidence="2">The sequence shown here is derived from an EMBL/GenBank/DDBJ whole genome shotgun (WGS) entry which is preliminary data.</text>
</comment>
<name>A0A0F9NDI8_9ZZZZ</name>
<proteinExistence type="predicted"/>
<dbReference type="EMBL" id="LAZR01003653">
    <property type="protein sequence ID" value="KKN16039.1"/>
    <property type="molecule type" value="Genomic_DNA"/>
</dbReference>
<gene>
    <name evidence="2" type="ORF">LCGC14_0980010</name>
</gene>
<dbReference type="AlphaFoldDB" id="A0A0F9NDI8"/>
<accession>A0A0F9NDI8</accession>
<evidence type="ECO:0000256" key="1">
    <source>
        <dbReference type="SAM" id="Phobius"/>
    </source>
</evidence>
<keyword evidence="1" id="KW-0812">Transmembrane</keyword>
<reference evidence="2" key="1">
    <citation type="journal article" date="2015" name="Nature">
        <title>Complex archaea that bridge the gap between prokaryotes and eukaryotes.</title>
        <authorList>
            <person name="Spang A."/>
            <person name="Saw J.H."/>
            <person name="Jorgensen S.L."/>
            <person name="Zaremba-Niedzwiedzka K."/>
            <person name="Martijn J."/>
            <person name="Lind A.E."/>
            <person name="van Eijk R."/>
            <person name="Schleper C."/>
            <person name="Guy L."/>
            <person name="Ettema T.J."/>
        </authorList>
    </citation>
    <scope>NUCLEOTIDE SEQUENCE</scope>
</reference>
<sequence>MVEFYDPILKIKVSYYIDKNLRGNWDKLRKGQLIKKDDDKVYIVDGRERGGKSTFTIQQAKYLDPSFNIDRVCFTPEQFLDQIRNAPKGSVVVFDEAFRGLSSKASQSRINKSIVEAMMEMGQRNLTVFIVLPTFFLLEIYAAVLRSNTLFHIYKDKTGKRKFRIYNFKEKSILYRVGKKKGFDYSYPRVRIRGNYFKHFPIDKKTYDKKKLDTFRGVKEKEQEPDENKLKIKQLVYAFRRKLKLSESKTSIELKKYGIKFSPTRIGDISREFERKQKKILSPLPS</sequence>
<evidence type="ECO:0000313" key="2">
    <source>
        <dbReference type="EMBL" id="KKN16039.1"/>
    </source>
</evidence>
<keyword evidence="1" id="KW-0472">Membrane</keyword>